<evidence type="ECO:0000259" key="1">
    <source>
        <dbReference type="Pfam" id="PF03372"/>
    </source>
</evidence>
<dbReference type="GO" id="GO:0000288">
    <property type="term" value="P:nuclear-transcribed mRNA catabolic process, deadenylation-dependent decay"/>
    <property type="evidence" value="ECO:0007669"/>
    <property type="project" value="TreeGrafter"/>
</dbReference>
<protein>
    <recommendedName>
        <fullName evidence="1">Endonuclease/exonuclease/phosphatase domain-containing protein</fullName>
    </recommendedName>
</protein>
<dbReference type="eggNOG" id="KOG0620">
    <property type="taxonomic scope" value="Eukaryota"/>
</dbReference>
<feature type="domain" description="Endonuclease/exonuclease/phosphatase" evidence="1">
    <location>
        <begin position="239"/>
        <end position="565"/>
    </location>
</feature>
<dbReference type="GO" id="GO:0005739">
    <property type="term" value="C:mitochondrion"/>
    <property type="evidence" value="ECO:0007669"/>
    <property type="project" value="TreeGrafter"/>
</dbReference>
<dbReference type="SUPFAM" id="SSF56219">
    <property type="entry name" value="DNase I-like"/>
    <property type="match status" value="1"/>
</dbReference>
<gene>
    <name evidence="2" type="ORF">H310_09094</name>
</gene>
<dbReference type="EMBL" id="KI913971">
    <property type="protein sequence ID" value="ETV97720.1"/>
    <property type="molecule type" value="Genomic_DNA"/>
</dbReference>
<dbReference type="RefSeq" id="XP_008873281.1">
    <property type="nucleotide sequence ID" value="XM_008875059.1"/>
</dbReference>
<dbReference type="GO" id="GO:0000175">
    <property type="term" value="F:3'-5'-RNA exonuclease activity"/>
    <property type="evidence" value="ECO:0007669"/>
    <property type="project" value="TreeGrafter"/>
</dbReference>
<name>A0A024TU74_9STRA</name>
<proteinExistence type="predicted"/>
<dbReference type="PANTHER" id="PTHR12121">
    <property type="entry name" value="CARBON CATABOLITE REPRESSOR PROTEIN 4"/>
    <property type="match status" value="1"/>
</dbReference>
<reference evidence="2" key="1">
    <citation type="submission" date="2013-12" db="EMBL/GenBank/DDBJ databases">
        <title>The Genome Sequence of Aphanomyces invadans NJM9701.</title>
        <authorList>
            <consortium name="The Broad Institute Genomics Platform"/>
            <person name="Russ C."/>
            <person name="Tyler B."/>
            <person name="van West P."/>
            <person name="Dieguez-Uribeondo J."/>
            <person name="Young S.K."/>
            <person name="Zeng Q."/>
            <person name="Gargeya S."/>
            <person name="Fitzgerald M."/>
            <person name="Abouelleil A."/>
            <person name="Alvarado L."/>
            <person name="Chapman S.B."/>
            <person name="Gainer-Dewar J."/>
            <person name="Goldberg J."/>
            <person name="Griggs A."/>
            <person name="Gujja S."/>
            <person name="Hansen M."/>
            <person name="Howarth C."/>
            <person name="Imamovic A."/>
            <person name="Ireland A."/>
            <person name="Larimer J."/>
            <person name="McCowan C."/>
            <person name="Murphy C."/>
            <person name="Pearson M."/>
            <person name="Poon T.W."/>
            <person name="Priest M."/>
            <person name="Roberts A."/>
            <person name="Saif S."/>
            <person name="Shea T."/>
            <person name="Sykes S."/>
            <person name="Wortman J."/>
            <person name="Nusbaum C."/>
            <person name="Birren B."/>
        </authorList>
    </citation>
    <scope>NUCLEOTIDE SEQUENCE [LARGE SCALE GENOMIC DNA]</scope>
    <source>
        <strain evidence="2">NJM9701</strain>
    </source>
</reference>
<dbReference type="VEuPathDB" id="FungiDB:H310_09094"/>
<dbReference type="InterPro" id="IPR050410">
    <property type="entry name" value="CCR4/nocturin_mRNA_transcr"/>
</dbReference>
<sequence>MQTSLSLIAHAQHHPGTEAVTLQFTLKGIDRQLVRRVDEELSRVLVRIERLVNPIENKRGFKSSTKTPKPSTMALMKAAAVIQFKTGNHAVLPPTLPVLDALYAAAYFCINEVTYHIIHNEPRVNAIATVDKHFNGISIRPSIDLIFCTPDECTWTWHRGDVLVGSSFVYTPTSDDVGHALTIACTPPPSPDASPARVPIEPVVVHTSVVQACPDRSVFGPRQILGRVPPSNDGLRLMTYNILYSKYARADREFNRMYPFAAPGVLQEAYRMPLVALELLESRPDVVCLQEMGETICRSYFEPLLAHHGYKGVYAGKAGSTPEGCAIFARNDTFEAVETEVVAFSAAIDSLPRDSAITAFLHCHPQVDAAIRQVPSVGQIVTLLDKRHGHVVLVANTHMFYRADANIVRLVQAALFTAAIEATVARLSDNGATKVRVVVAGDLNARPMTSSIQFLLNGHVGCNHDDWQQARAFRWTDRDIDDSGRPSEGTMDVPTQFSHSLKLRRAVETEFTTYLRNHEFTFQDTLDYILVDPTSFRVVQQFPLFTLEQVDSEKSLPSTVFPSDHVSIVCDVEYT</sequence>
<dbReference type="STRING" id="157072.A0A024TU74"/>
<dbReference type="InterPro" id="IPR036691">
    <property type="entry name" value="Endo/exonu/phosph_ase_sf"/>
</dbReference>
<dbReference type="AlphaFoldDB" id="A0A024TU74"/>
<accession>A0A024TU74</accession>
<dbReference type="Pfam" id="PF03372">
    <property type="entry name" value="Exo_endo_phos"/>
    <property type="match status" value="1"/>
</dbReference>
<dbReference type="PANTHER" id="PTHR12121:SF37">
    <property type="entry name" value="2',5'-PHOSPHODIESTERASE 12"/>
    <property type="match status" value="1"/>
</dbReference>
<dbReference type="Gene3D" id="3.60.10.10">
    <property type="entry name" value="Endonuclease/exonuclease/phosphatase"/>
    <property type="match status" value="1"/>
</dbReference>
<organism evidence="2">
    <name type="scientific">Aphanomyces invadans</name>
    <dbReference type="NCBI Taxonomy" id="157072"/>
    <lineage>
        <taxon>Eukaryota</taxon>
        <taxon>Sar</taxon>
        <taxon>Stramenopiles</taxon>
        <taxon>Oomycota</taxon>
        <taxon>Saprolegniomycetes</taxon>
        <taxon>Saprolegniales</taxon>
        <taxon>Verrucalvaceae</taxon>
        <taxon>Aphanomyces</taxon>
    </lineage>
</organism>
<evidence type="ECO:0000313" key="2">
    <source>
        <dbReference type="EMBL" id="ETV97720.1"/>
    </source>
</evidence>
<dbReference type="OrthoDB" id="412787at2759"/>
<dbReference type="InterPro" id="IPR005135">
    <property type="entry name" value="Endo/exonuclease/phosphatase"/>
</dbReference>
<dbReference type="GeneID" id="20086144"/>